<dbReference type="SUPFAM" id="SSF54060">
    <property type="entry name" value="His-Me finger endonucleases"/>
    <property type="match status" value="1"/>
</dbReference>
<dbReference type="InterPro" id="IPR003615">
    <property type="entry name" value="HNH_nuc"/>
</dbReference>
<dbReference type="Pfam" id="PF13392">
    <property type="entry name" value="HNH_3"/>
    <property type="match status" value="1"/>
</dbReference>
<dbReference type="PATRIC" id="fig|1231190.3.peg.894"/>
<keyword evidence="3" id="KW-1185">Reference proteome</keyword>
<dbReference type="AlphaFoldDB" id="K2PSE8"/>
<organism evidence="2 3">
    <name type="scientific">Nitratireductor indicus C115</name>
    <dbReference type="NCBI Taxonomy" id="1231190"/>
    <lineage>
        <taxon>Bacteria</taxon>
        <taxon>Pseudomonadati</taxon>
        <taxon>Pseudomonadota</taxon>
        <taxon>Alphaproteobacteria</taxon>
        <taxon>Hyphomicrobiales</taxon>
        <taxon>Phyllobacteriaceae</taxon>
        <taxon>Nitratireductor</taxon>
    </lineage>
</organism>
<sequence length="118" mass="13468">MTRRERIRRKIMARVEVVDTGYLTACHLWTGPTSGEGRGGGYPRMSLDGQTVAVHKVSWTNEHGFIPGRKQIDHKCRQRLCVRIDHLEMVTHLQNQKRRDMARSMVCEAVDAGDGVRP</sequence>
<dbReference type="eggNOG" id="ENOG5033J70">
    <property type="taxonomic scope" value="Bacteria"/>
</dbReference>
<evidence type="ECO:0000259" key="1">
    <source>
        <dbReference type="Pfam" id="PF13392"/>
    </source>
</evidence>
<protein>
    <recommendedName>
        <fullName evidence="1">HNH nuclease domain-containing protein</fullName>
    </recommendedName>
</protein>
<comment type="caution">
    <text evidence="2">The sequence shown here is derived from an EMBL/GenBank/DDBJ whole genome shotgun (WGS) entry which is preliminary data.</text>
</comment>
<reference evidence="2 3" key="1">
    <citation type="journal article" date="2012" name="J. Bacteriol.">
        <title>Genome Sequence of Nitratireductor indicus Type Strain C115.</title>
        <authorList>
            <person name="Lai Q."/>
            <person name="Li G."/>
            <person name="Yu Z."/>
            <person name="Shao Z."/>
        </authorList>
    </citation>
    <scope>NUCLEOTIDE SEQUENCE [LARGE SCALE GENOMIC DNA]</scope>
    <source>
        <strain evidence="2 3">C115</strain>
    </source>
</reference>
<accession>K2PSE8</accession>
<gene>
    <name evidence="2" type="ORF">NA8A_04275</name>
</gene>
<evidence type="ECO:0000313" key="3">
    <source>
        <dbReference type="Proteomes" id="UP000007374"/>
    </source>
</evidence>
<feature type="domain" description="HNH nuclease" evidence="1">
    <location>
        <begin position="53"/>
        <end position="96"/>
    </location>
</feature>
<dbReference type="EMBL" id="AMSI01000002">
    <property type="protein sequence ID" value="EKF43997.1"/>
    <property type="molecule type" value="Genomic_DNA"/>
</dbReference>
<evidence type="ECO:0000313" key="2">
    <source>
        <dbReference type="EMBL" id="EKF43997.1"/>
    </source>
</evidence>
<proteinExistence type="predicted"/>
<name>K2PSE8_9HYPH</name>
<dbReference type="Gene3D" id="3.90.75.20">
    <property type="match status" value="1"/>
</dbReference>
<dbReference type="STRING" id="721133.SAMN05216176_101460"/>
<dbReference type="Proteomes" id="UP000007374">
    <property type="component" value="Unassembled WGS sequence"/>
</dbReference>
<dbReference type="InterPro" id="IPR044925">
    <property type="entry name" value="His-Me_finger_sf"/>
</dbReference>